<keyword evidence="2" id="KW-1003">Cell membrane</keyword>
<evidence type="ECO:0000256" key="4">
    <source>
        <dbReference type="ARBA" id="ARBA00022679"/>
    </source>
</evidence>
<evidence type="ECO:0000256" key="7">
    <source>
        <dbReference type="ARBA" id="ARBA00023136"/>
    </source>
</evidence>
<protein>
    <recommendedName>
        <fullName evidence="9">Glycosyltransferase RgtA/B/C/D-like domain-containing protein</fullName>
    </recommendedName>
</protein>
<sequence>MKRILFSLILLLGIILRFYALGSNPPSLDWDEASLGYNAYSLLKTGRDEYGISWPLSIKSFNDYKPPLYAYLTIIPVAFYGLNDFSVRVVSAFFGVLTVAIVYFLGKEIFPSRKVKLSLMLMLFLAISPWHLQFSRIAFEANLALFFVVSGVWLWLKAAGRYFFQSLSALSFALSMYAYHSPRLVVPLLILGLLFIDRQKIRRNVRPVIIFFIIIILSILPIARQLKQSTSARFSSVSVINPDEKLKESINAIDYDTERGFSWGKYFHNRRLVYFREIVGGYLDHFNFDFLFLTGDPPGRHHAAGMGMLYFWELPFILLGVMYLIGNFSRFLSWQIISWWFLVAPIASALTSGTPHAVRALFYLPLYQIFTVLGLAKLLKKKLIFLAVPVVVGSFFHYLHLYYVITPFEYAQWWQYGYRQAIETAREVEDRVDRVIFTYRYDQPYIYYLFYNLIDPGEYQKLSANMEIKRAERKIGKYEFRNIDWSQDKYLTHTLFVAVPGELPDGTGQLMGEIKYPDGKTAFRLTVME</sequence>
<evidence type="ECO:0000313" key="10">
    <source>
        <dbReference type="EMBL" id="KKS45475.1"/>
    </source>
</evidence>
<feature type="transmembrane region" description="Helical" evidence="8">
    <location>
        <begin position="383"/>
        <end position="405"/>
    </location>
</feature>
<feature type="transmembrane region" description="Helical" evidence="8">
    <location>
        <begin position="208"/>
        <end position="226"/>
    </location>
</feature>
<dbReference type="Pfam" id="PF13231">
    <property type="entry name" value="PMT_2"/>
    <property type="match status" value="1"/>
</dbReference>
<keyword evidence="5 8" id="KW-0812">Transmembrane</keyword>
<dbReference type="GO" id="GO:0005886">
    <property type="term" value="C:plasma membrane"/>
    <property type="evidence" value="ECO:0007669"/>
    <property type="project" value="UniProtKB-SubCell"/>
</dbReference>
<dbReference type="InterPro" id="IPR050297">
    <property type="entry name" value="LipidA_mod_glycosyltrf_83"/>
</dbReference>
<feature type="transmembrane region" description="Helical" evidence="8">
    <location>
        <begin position="357"/>
        <end position="376"/>
    </location>
</feature>
<keyword evidence="4" id="KW-0808">Transferase</keyword>
<accession>A0A0G0Z9T4</accession>
<dbReference type="PANTHER" id="PTHR33908">
    <property type="entry name" value="MANNOSYLTRANSFERASE YKCB-RELATED"/>
    <property type="match status" value="1"/>
</dbReference>
<feature type="transmembrane region" description="Helical" evidence="8">
    <location>
        <begin position="176"/>
        <end position="196"/>
    </location>
</feature>
<evidence type="ECO:0000256" key="2">
    <source>
        <dbReference type="ARBA" id="ARBA00022475"/>
    </source>
</evidence>
<evidence type="ECO:0000313" key="11">
    <source>
        <dbReference type="Proteomes" id="UP000034320"/>
    </source>
</evidence>
<comment type="subcellular location">
    <subcellularLocation>
        <location evidence="1">Cell membrane</location>
        <topology evidence="1">Multi-pass membrane protein</topology>
    </subcellularLocation>
</comment>
<reference evidence="10 11" key="1">
    <citation type="journal article" date="2015" name="Nature">
        <title>rRNA introns, odd ribosomes, and small enigmatic genomes across a large radiation of phyla.</title>
        <authorList>
            <person name="Brown C.T."/>
            <person name="Hug L.A."/>
            <person name="Thomas B.C."/>
            <person name="Sharon I."/>
            <person name="Castelle C.J."/>
            <person name="Singh A."/>
            <person name="Wilkins M.J."/>
            <person name="Williams K.H."/>
            <person name="Banfield J.F."/>
        </authorList>
    </citation>
    <scope>NUCLEOTIDE SEQUENCE [LARGE SCALE GENOMIC DNA]</scope>
</reference>
<evidence type="ECO:0000256" key="1">
    <source>
        <dbReference type="ARBA" id="ARBA00004651"/>
    </source>
</evidence>
<keyword evidence="7 8" id="KW-0472">Membrane</keyword>
<feature type="transmembrane region" description="Helical" evidence="8">
    <location>
        <begin position="89"/>
        <end position="105"/>
    </location>
</feature>
<dbReference type="GO" id="GO:0009103">
    <property type="term" value="P:lipopolysaccharide biosynthetic process"/>
    <property type="evidence" value="ECO:0007669"/>
    <property type="project" value="UniProtKB-ARBA"/>
</dbReference>
<organism evidence="10 11">
    <name type="scientific">Candidatus Gottesmanbacteria bacterium GW2011_GWA2_42_18</name>
    <dbReference type="NCBI Taxonomy" id="1618442"/>
    <lineage>
        <taxon>Bacteria</taxon>
        <taxon>Candidatus Gottesmaniibacteriota</taxon>
    </lineage>
</organism>
<proteinExistence type="predicted"/>
<gene>
    <name evidence="10" type="ORF">UV09_C0037G0007</name>
</gene>
<feature type="domain" description="Glycosyltransferase RgtA/B/C/D-like" evidence="9">
    <location>
        <begin position="65"/>
        <end position="218"/>
    </location>
</feature>
<evidence type="ECO:0000256" key="6">
    <source>
        <dbReference type="ARBA" id="ARBA00022989"/>
    </source>
</evidence>
<feature type="transmembrane region" description="Helical" evidence="8">
    <location>
        <begin position="332"/>
        <end position="351"/>
    </location>
</feature>
<dbReference type="PANTHER" id="PTHR33908:SF11">
    <property type="entry name" value="MEMBRANE PROTEIN"/>
    <property type="match status" value="1"/>
</dbReference>
<dbReference type="Proteomes" id="UP000034320">
    <property type="component" value="Unassembled WGS sequence"/>
</dbReference>
<evidence type="ECO:0000259" key="9">
    <source>
        <dbReference type="Pfam" id="PF13231"/>
    </source>
</evidence>
<dbReference type="EMBL" id="LCDD01000037">
    <property type="protein sequence ID" value="KKS45475.1"/>
    <property type="molecule type" value="Genomic_DNA"/>
</dbReference>
<evidence type="ECO:0000256" key="5">
    <source>
        <dbReference type="ARBA" id="ARBA00022692"/>
    </source>
</evidence>
<evidence type="ECO:0000256" key="8">
    <source>
        <dbReference type="SAM" id="Phobius"/>
    </source>
</evidence>
<feature type="transmembrane region" description="Helical" evidence="8">
    <location>
        <begin position="303"/>
        <end position="325"/>
    </location>
</feature>
<dbReference type="GO" id="GO:0016763">
    <property type="term" value="F:pentosyltransferase activity"/>
    <property type="evidence" value="ECO:0007669"/>
    <property type="project" value="TreeGrafter"/>
</dbReference>
<comment type="caution">
    <text evidence="10">The sequence shown here is derived from an EMBL/GenBank/DDBJ whole genome shotgun (WGS) entry which is preliminary data.</text>
</comment>
<dbReference type="InterPro" id="IPR038731">
    <property type="entry name" value="RgtA/B/C-like"/>
</dbReference>
<feature type="transmembrane region" description="Helical" evidence="8">
    <location>
        <begin position="139"/>
        <end position="156"/>
    </location>
</feature>
<evidence type="ECO:0000256" key="3">
    <source>
        <dbReference type="ARBA" id="ARBA00022676"/>
    </source>
</evidence>
<keyword evidence="3" id="KW-0328">Glycosyltransferase</keyword>
<dbReference type="AlphaFoldDB" id="A0A0G0Z9T4"/>
<name>A0A0G0Z9T4_9BACT</name>
<keyword evidence="6 8" id="KW-1133">Transmembrane helix</keyword>